<feature type="domain" description="PDZ" evidence="5">
    <location>
        <begin position="248"/>
        <end position="300"/>
    </location>
</feature>
<geneLocation type="plasmid" evidence="6 7">
    <name>pREB7</name>
</geneLocation>
<keyword evidence="4" id="KW-0812">Transmembrane</keyword>
<name>A8ZQE1_ACAM1</name>
<keyword evidence="7" id="KW-1185">Reference proteome</keyword>
<evidence type="ECO:0000256" key="3">
    <source>
        <dbReference type="ARBA" id="ARBA00022825"/>
    </source>
</evidence>
<dbReference type="OrthoDB" id="9807133at2"/>
<dbReference type="Pfam" id="PF13365">
    <property type="entry name" value="Trypsin_2"/>
    <property type="match status" value="1"/>
</dbReference>
<keyword evidence="4" id="KW-0472">Membrane</keyword>
<dbReference type="Proteomes" id="UP000000268">
    <property type="component" value="Plasmid pREB7"/>
</dbReference>
<dbReference type="GO" id="GO:0006508">
    <property type="term" value="P:proteolysis"/>
    <property type="evidence" value="ECO:0007669"/>
    <property type="project" value="UniProtKB-KW"/>
</dbReference>
<organism evidence="6 7">
    <name type="scientific">Acaryochloris marina (strain MBIC 11017)</name>
    <dbReference type="NCBI Taxonomy" id="329726"/>
    <lineage>
        <taxon>Bacteria</taxon>
        <taxon>Bacillati</taxon>
        <taxon>Cyanobacteriota</taxon>
        <taxon>Cyanophyceae</taxon>
        <taxon>Acaryochloridales</taxon>
        <taxon>Acaryochloridaceae</taxon>
        <taxon>Acaryochloris</taxon>
    </lineage>
</organism>
<evidence type="ECO:0000313" key="7">
    <source>
        <dbReference type="Proteomes" id="UP000000268"/>
    </source>
</evidence>
<dbReference type="AlphaFoldDB" id="A8ZQE1"/>
<dbReference type="HOGENOM" id="CLU_020120_10_0_3"/>
<evidence type="ECO:0000313" key="6">
    <source>
        <dbReference type="EMBL" id="ABW33227.1"/>
    </source>
</evidence>
<dbReference type="GO" id="GO:0004252">
    <property type="term" value="F:serine-type endopeptidase activity"/>
    <property type="evidence" value="ECO:0007669"/>
    <property type="project" value="InterPro"/>
</dbReference>
<feature type="transmembrane region" description="Helical" evidence="4">
    <location>
        <begin position="12"/>
        <end position="31"/>
    </location>
</feature>
<reference evidence="6 7" key="1">
    <citation type="journal article" date="2008" name="Proc. Natl. Acad. Sci. U.S.A.">
        <title>Niche adaptation and genome expansion in the chlorophyll d-producing cyanobacterium Acaryochloris marina.</title>
        <authorList>
            <person name="Swingley W.D."/>
            <person name="Chen M."/>
            <person name="Cheung P.C."/>
            <person name="Conrad A.L."/>
            <person name="Dejesa L.C."/>
            <person name="Hao J."/>
            <person name="Honchak B.M."/>
            <person name="Karbach L.E."/>
            <person name="Kurdoglu A."/>
            <person name="Lahiri S."/>
            <person name="Mastrian S.D."/>
            <person name="Miyashita H."/>
            <person name="Page L."/>
            <person name="Ramakrishna P."/>
            <person name="Satoh S."/>
            <person name="Sattley W.M."/>
            <person name="Shimada Y."/>
            <person name="Taylor H.L."/>
            <person name="Tomo T."/>
            <person name="Tsuchiya T."/>
            <person name="Wang Z.T."/>
            <person name="Raymond J."/>
            <person name="Mimuro M."/>
            <person name="Blankenship R.E."/>
            <person name="Touchman J.W."/>
        </authorList>
    </citation>
    <scope>NUCLEOTIDE SEQUENCE [LARGE SCALE GENOMIC DNA]</scope>
    <source>
        <strain evidence="7">MBIC 11017</strain>
        <plasmid evidence="7">Plasmid pREB7</plasmid>
    </source>
</reference>
<gene>
    <name evidence="6" type="ordered locus">AM1_G0047</name>
</gene>
<dbReference type="Pfam" id="PF13180">
    <property type="entry name" value="PDZ_2"/>
    <property type="match status" value="1"/>
</dbReference>
<dbReference type="InterPro" id="IPR041517">
    <property type="entry name" value="DEGP_PDZ"/>
</dbReference>
<dbReference type="KEGG" id="amr:AM1_G0047"/>
<dbReference type="PROSITE" id="PS51257">
    <property type="entry name" value="PROKAR_LIPOPROTEIN"/>
    <property type="match status" value="1"/>
</dbReference>
<dbReference type="InterPro" id="IPR036034">
    <property type="entry name" value="PDZ_sf"/>
</dbReference>
<proteinExistence type="predicted"/>
<dbReference type="InterPro" id="IPR001940">
    <property type="entry name" value="Peptidase_S1C"/>
</dbReference>
<dbReference type="MEROPS" id="S01.279"/>
<dbReference type="PANTHER" id="PTHR45980:SF9">
    <property type="entry name" value="PROTEASE DO-LIKE 10, MITOCHONDRIAL-RELATED"/>
    <property type="match status" value="1"/>
</dbReference>
<evidence type="ECO:0000256" key="1">
    <source>
        <dbReference type="ARBA" id="ARBA00022670"/>
    </source>
</evidence>
<sequence length="511" mass="57150">MHNPISRHFKKVVLSLLIINLMVSCFIFKAGNTEPYNEQRIRGAIVKVYSVRNKPDYQKPWETVIKRSTGSGFIIADNKILTNAHVVADQTFVEVRRHGQAKRYRAQVVSVAHEVDLAILSVKNNAFFSGVTPLEFADLPEIRQEVAVYGFPTGGNALSTTRGIVSRIEHQFYTHSSEYFLAAQIDAAINSGNSGGPVLDGNGQIVGVAMQARKSADNIGYMVPVPVIRHFLQDLEDKTFNGFPGLGLVYQKMENPGMKRSYGISENLTGILVRHILSESPAEGFIRAGDVIHAIDGHAIADDGTVVFRQGDRTNFNYYIDIHQVGETVSIEFFRNSKLKTVMLTLNKQKKDFRLVPLEQYNELPRYFIFGGIVFSPLTKNLIKSWGINWSKTAPKELLIELSNWPSREKIEIVVATRVLGSEVNRGYHGIAGWIVKEVNGKKFKDFSEFCQLVTTSNSPFVAFKGARNFQIVIDKKEAEESLDEILKNYRIGAAYSEDLKILSAVGEPNS</sequence>
<dbReference type="Gene3D" id="3.20.190.20">
    <property type="match status" value="1"/>
</dbReference>
<keyword evidence="2" id="KW-0378">Hydrolase</keyword>
<dbReference type="PROSITE" id="PS50106">
    <property type="entry name" value="PDZ"/>
    <property type="match status" value="1"/>
</dbReference>
<dbReference type="SUPFAM" id="SSF50494">
    <property type="entry name" value="Trypsin-like serine proteases"/>
    <property type="match status" value="1"/>
</dbReference>
<dbReference type="Gene3D" id="2.30.42.10">
    <property type="match status" value="1"/>
</dbReference>
<evidence type="ECO:0000259" key="5">
    <source>
        <dbReference type="PROSITE" id="PS50106"/>
    </source>
</evidence>
<keyword evidence="1 6" id="KW-0645">Protease</keyword>
<keyword evidence="6" id="KW-0614">Plasmid</keyword>
<dbReference type="InterPro" id="IPR046449">
    <property type="entry name" value="DEGP_PDZ_sf"/>
</dbReference>
<dbReference type="InterPro" id="IPR001478">
    <property type="entry name" value="PDZ"/>
</dbReference>
<keyword evidence="4" id="KW-1133">Transmembrane helix</keyword>
<dbReference type="Gene3D" id="2.40.10.10">
    <property type="entry name" value="Trypsin-like serine proteases"/>
    <property type="match status" value="2"/>
</dbReference>
<dbReference type="EMBL" id="CP000844">
    <property type="protein sequence ID" value="ABW33227.1"/>
    <property type="molecule type" value="Genomic_DNA"/>
</dbReference>
<dbReference type="PANTHER" id="PTHR45980">
    <property type="match status" value="1"/>
</dbReference>
<dbReference type="SUPFAM" id="SSF50156">
    <property type="entry name" value="PDZ domain-like"/>
    <property type="match status" value="1"/>
</dbReference>
<dbReference type="InterPro" id="IPR043504">
    <property type="entry name" value="Peptidase_S1_PA_chymotrypsin"/>
</dbReference>
<dbReference type="Pfam" id="PF17815">
    <property type="entry name" value="PDZ_3"/>
    <property type="match status" value="1"/>
</dbReference>
<evidence type="ECO:0000256" key="4">
    <source>
        <dbReference type="SAM" id="Phobius"/>
    </source>
</evidence>
<dbReference type="PRINTS" id="PR00834">
    <property type="entry name" value="PROTEASES2C"/>
</dbReference>
<evidence type="ECO:0000256" key="2">
    <source>
        <dbReference type="ARBA" id="ARBA00022801"/>
    </source>
</evidence>
<accession>A8ZQE1</accession>
<keyword evidence="3" id="KW-0720">Serine protease</keyword>
<dbReference type="eggNOG" id="COG0265">
    <property type="taxonomic scope" value="Bacteria"/>
</dbReference>
<protein>
    <submittedName>
        <fullName evidence="6">Protease, putative</fullName>
    </submittedName>
</protein>
<dbReference type="InterPro" id="IPR009003">
    <property type="entry name" value="Peptidase_S1_PA"/>
</dbReference>